<dbReference type="PIRSF" id="PIRSF001438">
    <property type="entry name" value="4pyrrol_synth_OHMeBilane_synth"/>
    <property type="match status" value="1"/>
</dbReference>
<evidence type="ECO:0000256" key="3">
    <source>
        <dbReference type="ARBA" id="ARBA00005638"/>
    </source>
</evidence>
<evidence type="ECO:0000259" key="10">
    <source>
        <dbReference type="Pfam" id="PF03900"/>
    </source>
</evidence>
<evidence type="ECO:0000256" key="8">
    <source>
        <dbReference type="ARBA" id="ARBA00033064"/>
    </source>
</evidence>
<evidence type="ECO:0000256" key="4">
    <source>
        <dbReference type="ARBA" id="ARBA00012655"/>
    </source>
</evidence>
<evidence type="ECO:0000259" key="9">
    <source>
        <dbReference type="Pfam" id="PF01379"/>
    </source>
</evidence>
<dbReference type="FunFam" id="3.40.190.10:FF:000005">
    <property type="entry name" value="Porphobilinogen deaminase"/>
    <property type="match status" value="1"/>
</dbReference>
<dbReference type="InterPro" id="IPR036803">
    <property type="entry name" value="Porphobilinogen_deaminase_C_sf"/>
</dbReference>
<evidence type="ECO:0000313" key="11">
    <source>
        <dbReference type="EMBL" id="APF46001.1"/>
    </source>
</evidence>
<dbReference type="GO" id="GO:0005737">
    <property type="term" value="C:cytoplasm"/>
    <property type="evidence" value="ECO:0007669"/>
    <property type="project" value="TreeGrafter"/>
</dbReference>
<evidence type="ECO:0000256" key="1">
    <source>
        <dbReference type="ARBA" id="ARBA00001916"/>
    </source>
</evidence>
<feature type="non-terminal residue" evidence="11">
    <location>
        <position position="347"/>
    </location>
</feature>
<dbReference type="Pfam" id="PF01379">
    <property type="entry name" value="Porphobil_deam"/>
    <property type="match status" value="1"/>
</dbReference>
<reference evidence="11" key="2">
    <citation type="submission" date="2016-01" db="EMBL/GenBank/DDBJ databases">
        <authorList>
            <person name="Oliw E.H."/>
        </authorList>
    </citation>
    <scope>NUCLEOTIDE SEQUENCE</scope>
</reference>
<dbReference type="UniPathway" id="UPA00251">
    <property type="reaction ID" value="UER00319"/>
</dbReference>
<reference evidence="11" key="1">
    <citation type="journal article" date="2016" name="J. Phycol.">
        <title>The tetrapyrrole synthesis pathway as a model of horizontal gene transfer in euglenoids.</title>
        <authorList>
            <person name="Lakey B."/>
            <person name="Triemer R."/>
        </authorList>
    </citation>
    <scope>NUCLEOTIDE SEQUENCE</scope>
</reference>
<dbReference type="GO" id="GO:0004418">
    <property type="term" value="F:hydroxymethylbilane synthase activity"/>
    <property type="evidence" value="ECO:0007669"/>
    <property type="project" value="UniProtKB-EC"/>
</dbReference>
<dbReference type="PANTHER" id="PTHR11557">
    <property type="entry name" value="PORPHOBILINOGEN DEAMINASE"/>
    <property type="match status" value="1"/>
</dbReference>
<proteinExistence type="evidence at transcript level"/>
<dbReference type="AlphaFoldDB" id="A0A1L3A3F3"/>
<accession>A0A1L3A3F3</accession>
<feature type="non-terminal residue" evidence="11">
    <location>
        <position position="1"/>
    </location>
</feature>
<evidence type="ECO:0000256" key="2">
    <source>
        <dbReference type="ARBA" id="ARBA00004735"/>
    </source>
</evidence>
<keyword evidence="6" id="KW-0808">Transferase</keyword>
<dbReference type="PROSITE" id="PS00533">
    <property type="entry name" value="PORPHOBILINOGEN_DEAM"/>
    <property type="match status" value="1"/>
</dbReference>
<dbReference type="FunFam" id="3.30.160.40:FF:000002">
    <property type="entry name" value="Porphobilinogen deaminase"/>
    <property type="match status" value="1"/>
</dbReference>
<dbReference type="PANTHER" id="PTHR11557:SF0">
    <property type="entry name" value="PORPHOBILINOGEN DEAMINASE"/>
    <property type="match status" value="1"/>
</dbReference>
<dbReference type="PRINTS" id="PR00151">
    <property type="entry name" value="PORPHBDMNASE"/>
</dbReference>
<dbReference type="EC" id="2.5.1.61" evidence="4"/>
<sequence>MQVWTRQGGLALAVVGLLLYYCKKMGSARRVVRVGSRKSPLALVQTEFVIEKLREIRPDLVYVVVLTDTKGDQILDKPLVAIGDKGLFTHELETHMYNKTIDIAVHSCKDLQTTLPPKLCIGAFLSRHEKEDVFIARQDLRDQVRSISDLPPGSVVGTSSLRRRAVLAHHYPHLEFKDIRGNIGTRLKKLDDVANGYSGTILAHAGLRRMNDESYTSRVTEVLKEDKYMYAVAQGILAVECRSDDQWTLDLLKNIADPLTTQVALAERALLRGLEGGCHVPLAVRTATTDDTITLTGAVYSLDGQEHVQHTMTAPLAEAEQLGARVADHLATEGAKEILAALHAEKK</sequence>
<comment type="cofactor">
    <cofactor evidence="1">
        <name>dipyrromethane</name>
        <dbReference type="ChEBI" id="CHEBI:60342"/>
    </cofactor>
</comment>
<feature type="domain" description="Porphobilinogen deaminase C-terminal" evidence="10">
    <location>
        <begin position="263"/>
        <end position="330"/>
    </location>
</feature>
<organism evidence="11">
    <name type="scientific">Diplonema ambulator</name>
    <dbReference type="NCBI Taxonomy" id="182243"/>
    <lineage>
        <taxon>Eukaryota</taxon>
        <taxon>Discoba</taxon>
        <taxon>Euglenozoa</taxon>
        <taxon>Diplonemea</taxon>
        <taxon>Diplonemidae</taxon>
        <taxon>Diplonema</taxon>
    </lineage>
</organism>
<dbReference type="Gene3D" id="3.30.160.40">
    <property type="entry name" value="Porphobilinogen deaminase, C-terminal domain"/>
    <property type="match status" value="1"/>
</dbReference>
<evidence type="ECO:0000256" key="5">
    <source>
        <dbReference type="ARBA" id="ARBA00016519"/>
    </source>
</evidence>
<dbReference type="InterPro" id="IPR000860">
    <property type="entry name" value="HemC"/>
</dbReference>
<protein>
    <recommendedName>
        <fullName evidence="5">Porphobilinogen deaminase</fullName>
        <ecNumber evidence="4">2.5.1.61</ecNumber>
    </recommendedName>
    <alternativeName>
        <fullName evidence="8">Hydroxymethylbilane synthase</fullName>
    </alternativeName>
</protein>
<dbReference type="InterPro" id="IPR022417">
    <property type="entry name" value="Porphobilin_deaminase_N"/>
</dbReference>
<dbReference type="Pfam" id="PF03900">
    <property type="entry name" value="Porphobil_deamC"/>
    <property type="match status" value="1"/>
</dbReference>
<dbReference type="SUPFAM" id="SSF54782">
    <property type="entry name" value="Porphobilinogen deaminase (hydroxymethylbilane synthase), C-terminal domain"/>
    <property type="match status" value="1"/>
</dbReference>
<evidence type="ECO:0000256" key="6">
    <source>
        <dbReference type="ARBA" id="ARBA00022679"/>
    </source>
</evidence>
<keyword evidence="7" id="KW-0627">Porphyrin biosynthesis</keyword>
<evidence type="ECO:0000256" key="7">
    <source>
        <dbReference type="ARBA" id="ARBA00023244"/>
    </source>
</evidence>
<feature type="domain" description="Porphobilinogen deaminase N-terminal" evidence="9">
    <location>
        <begin position="32"/>
        <end position="248"/>
    </location>
</feature>
<dbReference type="SUPFAM" id="SSF53850">
    <property type="entry name" value="Periplasmic binding protein-like II"/>
    <property type="match status" value="1"/>
</dbReference>
<dbReference type="NCBIfam" id="TIGR00212">
    <property type="entry name" value="hemC"/>
    <property type="match status" value="1"/>
</dbReference>
<dbReference type="Gene3D" id="3.40.190.10">
    <property type="entry name" value="Periplasmic binding protein-like II"/>
    <property type="match status" value="2"/>
</dbReference>
<dbReference type="EMBL" id="KU375815">
    <property type="protein sequence ID" value="APF46001.1"/>
    <property type="molecule type" value="mRNA"/>
</dbReference>
<dbReference type="InterPro" id="IPR022418">
    <property type="entry name" value="Porphobilinogen_deaminase_C"/>
</dbReference>
<name>A0A1L3A3F3_9EUGL</name>
<dbReference type="GO" id="GO:0006782">
    <property type="term" value="P:protoporphyrinogen IX biosynthetic process"/>
    <property type="evidence" value="ECO:0007669"/>
    <property type="project" value="UniProtKB-UniPathway"/>
</dbReference>
<comment type="pathway">
    <text evidence="2">Porphyrin-containing compound metabolism; protoporphyrin-IX biosynthesis; coproporphyrinogen-III from 5-aminolevulinate: step 2/4.</text>
</comment>
<comment type="similarity">
    <text evidence="3">Belongs to the HMBS family.</text>
</comment>
<dbReference type="InterPro" id="IPR022419">
    <property type="entry name" value="Porphobilin_deaminase_cofac_BS"/>
</dbReference>